<dbReference type="Pfam" id="PF13181">
    <property type="entry name" value="TPR_8"/>
    <property type="match status" value="5"/>
</dbReference>
<evidence type="ECO:0000256" key="4">
    <source>
        <dbReference type="SAM" id="MobiDB-lite"/>
    </source>
</evidence>
<evidence type="ECO:0000313" key="6">
    <source>
        <dbReference type="Proteomes" id="UP000736164"/>
    </source>
</evidence>
<feature type="repeat" description="TPR" evidence="3">
    <location>
        <begin position="986"/>
        <end position="1019"/>
    </location>
</feature>
<evidence type="ECO:0000313" key="5">
    <source>
        <dbReference type="EMBL" id="MBN3313151.1"/>
    </source>
</evidence>
<gene>
    <name evidence="5" type="primary">Ttc6</name>
    <name evidence="5" type="ORF">GTO95_0016579</name>
</gene>
<organism evidence="5 6">
    <name type="scientific">Atractosteus spatula</name>
    <name type="common">Alligator gar</name>
    <name type="synonym">Lepisosteus spatula</name>
    <dbReference type="NCBI Taxonomy" id="7917"/>
    <lineage>
        <taxon>Eukaryota</taxon>
        <taxon>Metazoa</taxon>
        <taxon>Chordata</taxon>
        <taxon>Craniata</taxon>
        <taxon>Vertebrata</taxon>
        <taxon>Euteleostomi</taxon>
        <taxon>Actinopterygii</taxon>
        <taxon>Neopterygii</taxon>
        <taxon>Holostei</taxon>
        <taxon>Semionotiformes</taxon>
        <taxon>Lepisosteidae</taxon>
        <taxon>Atractosteus</taxon>
    </lineage>
</organism>
<feature type="non-terminal residue" evidence="5">
    <location>
        <position position="1786"/>
    </location>
</feature>
<evidence type="ECO:0000256" key="3">
    <source>
        <dbReference type="PROSITE-ProRule" id="PRU00339"/>
    </source>
</evidence>
<dbReference type="Pfam" id="PF13432">
    <property type="entry name" value="TPR_16"/>
    <property type="match status" value="3"/>
</dbReference>
<feature type="repeat" description="TPR" evidence="3">
    <location>
        <begin position="1336"/>
        <end position="1369"/>
    </location>
</feature>
<comment type="caution">
    <text evidence="5">The sequence shown here is derived from an EMBL/GenBank/DDBJ whole genome shotgun (WGS) entry which is preliminary data.</text>
</comment>
<dbReference type="PROSITE" id="PS50293">
    <property type="entry name" value="TPR_REGION"/>
    <property type="match status" value="1"/>
</dbReference>
<feature type="repeat" description="TPR" evidence="3">
    <location>
        <begin position="918"/>
        <end position="951"/>
    </location>
</feature>
<feature type="compositionally biased region" description="Basic residues" evidence="4">
    <location>
        <begin position="1"/>
        <end position="12"/>
    </location>
</feature>
<reference evidence="5" key="1">
    <citation type="journal article" date="2021" name="Cell">
        <title>Tracing the genetic footprints of vertebrate landing in non-teleost ray-finned fishes.</title>
        <authorList>
            <person name="Bi X."/>
            <person name="Wang K."/>
            <person name="Yang L."/>
            <person name="Pan H."/>
            <person name="Jiang H."/>
            <person name="Wei Q."/>
            <person name="Fang M."/>
            <person name="Yu H."/>
            <person name="Zhu C."/>
            <person name="Cai Y."/>
            <person name="He Y."/>
            <person name="Gan X."/>
            <person name="Zeng H."/>
            <person name="Yu D."/>
            <person name="Zhu Y."/>
            <person name="Jiang H."/>
            <person name="Qiu Q."/>
            <person name="Yang H."/>
            <person name="Zhang Y.E."/>
            <person name="Wang W."/>
            <person name="Zhu M."/>
            <person name="He S."/>
            <person name="Zhang G."/>
        </authorList>
    </citation>
    <scope>NUCLEOTIDE SEQUENCE</scope>
    <source>
        <strain evidence="5">Allg_001</strain>
    </source>
</reference>
<feature type="compositionally biased region" description="Basic residues" evidence="4">
    <location>
        <begin position="49"/>
        <end position="63"/>
    </location>
</feature>
<evidence type="ECO:0000256" key="1">
    <source>
        <dbReference type="ARBA" id="ARBA00022737"/>
    </source>
</evidence>
<name>A0A8J7T806_ATRSP</name>
<feature type="compositionally biased region" description="Basic and acidic residues" evidence="4">
    <location>
        <begin position="686"/>
        <end position="695"/>
    </location>
</feature>
<feature type="repeat" description="TPR" evidence="3">
    <location>
        <begin position="1124"/>
        <end position="1157"/>
    </location>
</feature>
<dbReference type="SUPFAM" id="SSF48452">
    <property type="entry name" value="TPR-like"/>
    <property type="match status" value="2"/>
</dbReference>
<accession>A0A8J7T806</accession>
<feature type="compositionally biased region" description="Polar residues" evidence="4">
    <location>
        <begin position="667"/>
        <end position="679"/>
    </location>
</feature>
<keyword evidence="2 3" id="KW-0802">TPR repeat</keyword>
<feature type="region of interest" description="Disordered" evidence="4">
    <location>
        <begin position="181"/>
        <end position="233"/>
    </location>
</feature>
<feature type="repeat" description="TPR" evidence="3">
    <location>
        <begin position="884"/>
        <end position="917"/>
    </location>
</feature>
<feature type="repeat" description="TPR" evidence="3">
    <location>
        <begin position="1441"/>
        <end position="1474"/>
    </location>
</feature>
<dbReference type="InterPro" id="IPR019734">
    <property type="entry name" value="TPR_rpt"/>
</dbReference>
<dbReference type="Gene3D" id="1.25.40.10">
    <property type="entry name" value="Tetratricopeptide repeat domain"/>
    <property type="match status" value="11"/>
</dbReference>
<dbReference type="PANTHER" id="PTHR44858:SF1">
    <property type="entry name" value="UDP-N-ACETYLGLUCOSAMINE--PEPTIDE N-ACETYLGLUCOSAMINYLTRANSFERASE SPINDLY-RELATED"/>
    <property type="match status" value="1"/>
</dbReference>
<feature type="repeat" description="TPR" evidence="3">
    <location>
        <begin position="1682"/>
        <end position="1715"/>
    </location>
</feature>
<dbReference type="PANTHER" id="PTHR44858">
    <property type="entry name" value="TETRATRICOPEPTIDE REPEAT PROTEIN 6"/>
    <property type="match status" value="1"/>
</dbReference>
<feature type="repeat" description="TPR" evidence="3">
    <location>
        <begin position="1614"/>
        <end position="1647"/>
    </location>
</feature>
<dbReference type="Proteomes" id="UP000736164">
    <property type="component" value="Unassembled WGS sequence"/>
</dbReference>
<evidence type="ECO:0000256" key="2">
    <source>
        <dbReference type="ARBA" id="ARBA00022803"/>
    </source>
</evidence>
<feature type="region of interest" description="Disordered" evidence="4">
    <location>
        <begin position="1"/>
        <end position="102"/>
    </location>
</feature>
<protein>
    <submittedName>
        <fullName evidence="5">TTC6 protein</fullName>
    </submittedName>
</protein>
<feature type="region of interest" description="Disordered" evidence="4">
    <location>
        <begin position="636"/>
        <end position="695"/>
    </location>
</feature>
<keyword evidence="1" id="KW-0677">Repeat</keyword>
<dbReference type="InterPro" id="IPR011990">
    <property type="entry name" value="TPR-like_helical_dom_sf"/>
</dbReference>
<dbReference type="PROSITE" id="PS50005">
    <property type="entry name" value="TPR"/>
    <property type="match status" value="12"/>
</dbReference>
<dbReference type="EMBL" id="JAAWVO010010672">
    <property type="protein sequence ID" value="MBN3313151.1"/>
    <property type="molecule type" value="Genomic_DNA"/>
</dbReference>
<dbReference type="SUPFAM" id="SSF81901">
    <property type="entry name" value="HCP-like"/>
    <property type="match status" value="1"/>
</dbReference>
<feature type="compositionally biased region" description="Polar residues" evidence="4">
    <location>
        <begin position="72"/>
        <end position="96"/>
    </location>
</feature>
<feature type="repeat" description="TPR" evidence="3">
    <location>
        <begin position="1269"/>
        <end position="1302"/>
    </location>
</feature>
<feature type="repeat" description="TPR" evidence="3">
    <location>
        <begin position="1648"/>
        <end position="1681"/>
    </location>
</feature>
<proteinExistence type="predicted"/>
<dbReference type="SMART" id="SM00028">
    <property type="entry name" value="TPR"/>
    <property type="match status" value="24"/>
</dbReference>
<feature type="repeat" description="TPR" evidence="3">
    <location>
        <begin position="1716"/>
        <end position="1749"/>
    </location>
</feature>
<dbReference type="InterPro" id="IPR050498">
    <property type="entry name" value="Ycf3"/>
</dbReference>
<sequence>MKNQLHRNKRRGTCVTVPRVLSSDSSDESENNDDSRSEDSDESACSEGHRKHRGKVGKKRRKVRTESHPSALHQQPTSVDNGNSASRQSTVGSSHAHSVRSASELLEEAIDIARTDASVNEKYFQQRQPEGSTLTAKTLVRDSARTVDEIFASLQSGNNTDSLSASDQMIKELMERVLGHSYSSECEESVSKDDSTNESKLIKSEGPERSEAEDLKEDVDGRPVQPPDALKDDISHQNIPMKIIQKKDPAGVSPVTHISSDVSLAFKEGSSQIMSPEDFSFSQEDNISGIELPKQVTYSDIIHVKGQRVSTTGEQQTAIWKSEPMEHISFLATWTPKIQAKEYKTIHHLCTPPFSQVLPLGLQLASRVFHTPSKMPAGPWIFPQVAALSLITDQAEKRRILSEGGTNSKVSEASPEDGVVCLPAQSPESLAEWQRIAEYYIERPRMVLLGRQASMYTNESRMLWHPAPPKFTFAPSFVQDKLFPKYQETRNTVLSEELCCDLQDRIETDYSLLNVEHRASMENTLFRSCRSLVNLSSAEETSLPLLLDSGSKTVMKRSESAPNLSTGPETLLKVAADFKAVTKELEAVKRQFAQFKTVTTVETSTVHILNETSSTQLVQADVPDPVSGQVLVLQRKEKEDLSPSDAKKAKKETKKLSPEKLGFVQEKLNQPPRTLSRSESLPKLQRRTDRSLRAPEKIRHSRRPSLPLHLDFEEFAEDQGGIPRSIVPREWARNIWNSWFDEVFPPPEEHPGVDYFRPDLLGIKNPKDKSHADMDVPVPEEVDLSSTLDEAVTTADLQVEVERLTQLISEKELSSAIHLCRRGALNKKLGHLNLALEDLNTAIRIEPHLLDAYWHRHSIHLLKNNLEKALDDLNFIIKHNKTHADAYKSKAEIYRKKGDSTLAIINYTQAIKCRPEDDENYFRRAEMYEKRNEILLAMEDYVKTFTINPKRTDALMIHGLHYFRSSNWMVALSDFTALLQQEPNNAQARTYRGRIYAKLCQYREAIEDLSAAAHLDPSNWVAFYYRGCLLRKIHPEMALRDLSVSVLINDSFENLSALLHRGILYTEQSQWAQAICDFEHVLKLDRFVPVAHVNLGLVYMLKMDHHYEAIRRFTNAIKVDPTYIRAYICRAQAYHKVHDIQRALKDLTHAIHLQPDAQHLYIMRGQYLCDMKEFELASFCIQYAAEMNKAIGSCPVQQAAVHSFLDNNTKAIDCLATTTKTRPTPPIFILLGKTQMKAKKYKDAVESFKKVLMLLCPNEDGLCTVPEAAEVFYLIGLCYMAQVNLLQALEAFSNAVKINPDYADAFYQRGLCRMRLQQSKSVQDFNRALSINPNLFQVYLSRAAFYGDKGRYSKAILNCNEAIKIQPKSVRAYLYRGVLKFYMKVYKYAVEDLTTAVSIDKMCSLAYYNRGVCYQEMKEYKNALRDYGIVQLLGSRREIDLKVLVNRGLLYVELNDYHNALQDFEAASKRSPEDATIFHALGVYHHRLGHLEEAAAAFTQAMTLNPFFLGACVGRGNVYMDYGHEAASKQAQRDFLTALHLNPLCTKARINLGYNFQVFGHFKKAWNQFTIASDIDPACWAAHEGRAVINLQMGHTYAAFQDINMALKHNPVSELLLTNRGVIHQFMGDNMNAMKDYQNAISINPHYALAFFNAANMYFYNRQFKQASDYYTKAIDLEPSNESAFLNRAITRSLLRNVSGALKDFDEALKLNPFSAHVYFNRANLYISLKKYKSAEKDLSQALLLQPSDALVYKLRADVRGHLGLTELAIADYKTALQLQEATQHV</sequence>
<keyword evidence="6" id="KW-1185">Reference proteome</keyword>
<feature type="non-terminal residue" evidence="5">
    <location>
        <position position="1"/>
    </location>
</feature>
<feature type="compositionally biased region" description="Basic and acidic residues" evidence="4">
    <location>
        <begin position="189"/>
        <end position="221"/>
    </location>
</feature>
<feature type="repeat" description="TPR" evidence="3">
    <location>
        <begin position="1475"/>
        <end position="1508"/>
    </location>
</feature>
<feature type="compositionally biased region" description="Basic and acidic residues" evidence="4">
    <location>
        <begin position="636"/>
        <end position="647"/>
    </location>
</feature>